<evidence type="ECO:0000259" key="1">
    <source>
        <dbReference type="Pfam" id="PF09861"/>
    </source>
</evidence>
<dbReference type="InterPro" id="IPR047926">
    <property type="entry name" value="Ni_dep_LarA"/>
</dbReference>
<protein>
    <submittedName>
        <fullName evidence="2">Uncharacterized conserved protein</fullName>
    </submittedName>
</protein>
<dbReference type="InterPro" id="IPR048068">
    <property type="entry name" value="LarA-like"/>
</dbReference>
<proteinExistence type="predicted"/>
<dbReference type="STRING" id="360412.LARV_00049"/>
<accession>A0A0S7BAX0</accession>
<dbReference type="InterPro" id="IPR043166">
    <property type="entry name" value="LarA-like_C"/>
</dbReference>
<dbReference type="GO" id="GO:0050043">
    <property type="term" value="F:lactate racemase activity"/>
    <property type="evidence" value="ECO:0007669"/>
    <property type="project" value="InterPro"/>
</dbReference>
<dbReference type="PANTHER" id="PTHR33171">
    <property type="entry name" value="LAR_N DOMAIN-CONTAINING PROTEIN"/>
    <property type="match status" value="1"/>
</dbReference>
<gene>
    <name evidence="2" type="ORF">LARV_00049</name>
</gene>
<dbReference type="Gene3D" id="3.40.50.11440">
    <property type="match status" value="1"/>
</dbReference>
<dbReference type="Gene3D" id="3.90.226.30">
    <property type="match status" value="1"/>
</dbReference>
<evidence type="ECO:0000313" key="2">
    <source>
        <dbReference type="EMBL" id="GAP12317.1"/>
    </source>
</evidence>
<dbReference type="NCBIfam" id="NF033504">
    <property type="entry name" value="Ni_dep_LarA"/>
    <property type="match status" value="1"/>
</dbReference>
<reference evidence="2" key="1">
    <citation type="submission" date="2015-07" db="EMBL/GenBank/DDBJ databases">
        <title>Draft Genome Sequences of Anaerolinea thermolimosa IMO-1, Bellilinea caldifistulae GOMI-1, Leptolinea tardivitalis YMTK-2, Levilinea saccharolytica KIBI-1,Longilinea arvoryzae KOME-1, Previously Described as Members of the Anaerolineaceae (Chloroflexi).</title>
        <authorList>
            <person name="Sekiguchi Y."/>
            <person name="Ohashi A."/>
            <person name="Matsuura N."/>
            <person name="Tourlousse M.D."/>
        </authorList>
    </citation>
    <scope>NUCLEOTIDE SEQUENCE [LARGE SCALE GENOMIC DNA]</scope>
    <source>
        <strain evidence="2">KOME-1</strain>
    </source>
</reference>
<feature type="domain" description="LarA-like N-terminal" evidence="1">
    <location>
        <begin position="11"/>
        <end position="204"/>
    </location>
</feature>
<dbReference type="PANTHER" id="PTHR33171:SF17">
    <property type="entry name" value="LARA-LIKE N-TERMINAL DOMAIN-CONTAINING PROTEIN"/>
    <property type="match status" value="1"/>
</dbReference>
<dbReference type="AlphaFoldDB" id="A0A0S7BAX0"/>
<organism evidence="2">
    <name type="scientific">Longilinea arvoryzae</name>
    <dbReference type="NCBI Taxonomy" id="360412"/>
    <lineage>
        <taxon>Bacteria</taxon>
        <taxon>Bacillati</taxon>
        <taxon>Chloroflexota</taxon>
        <taxon>Anaerolineae</taxon>
        <taxon>Anaerolineales</taxon>
        <taxon>Anaerolineaceae</taxon>
        <taxon>Longilinea</taxon>
    </lineage>
</organism>
<dbReference type="Pfam" id="PF09861">
    <property type="entry name" value="Lar_N"/>
    <property type="match status" value="1"/>
</dbReference>
<dbReference type="Proteomes" id="UP000055060">
    <property type="component" value="Unassembled WGS sequence"/>
</dbReference>
<evidence type="ECO:0000313" key="3">
    <source>
        <dbReference type="Proteomes" id="UP000055060"/>
    </source>
</evidence>
<keyword evidence="3" id="KW-1185">Reference proteome</keyword>
<dbReference type="RefSeq" id="WP_075071758.1">
    <property type="nucleotide sequence ID" value="NZ_DF967972.1"/>
</dbReference>
<name>A0A0S7BAX0_9CHLR</name>
<sequence length="438" mass="46686">MSKQNIEIPWGAEKLPISLPESWELCGILEPSPRSAVADATAETERALSEPVGSMRLGAMVKPGANIALVIDDGSRPTPVASLLPAVLAELLRGGALLEKITVVPALGVHRMMTDDEVVQRIGGEWAAKLKWEHHDCDDPLRLADLGVTSRGTPVLINRTVAEADLVVSIGCIEPHIIASFGGGYKNIIPGVAGRATIAHNHGLNCTPDTFNMVGQPIESNPMRLDLEEGASKLKAPVFIINAVLNSSLKPVAVVAGDPIAAHRAGAKISASIYGVPVPGLADVLITGSHPMDQDLRQGVKALANTIRGVRPGGVMLNLIRADEGVGVFGLAARKLPVGRKALKLLAPLLLPRISKIKLNGTNEEDKFFLYFALQGMLRADLLLYAPTIPEKIHENLPFVTFMPSVEAGIERARKRFPGKARVLVAPHAGMTYPILPE</sequence>
<dbReference type="EMBL" id="DF967972">
    <property type="protein sequence ID" value="GAP12317.1"/>
    <property type="molecule type" value="Genomic_DNA"/>
</dbReference>
<dbReference type="InterPro" id="IPR018657">
    <property type="entry name" value="LarA-like_N"/>
</dbReference>